<dbReference type="AlphaFoldDB" id="A0A9P9EWV8"/>
<comment type="caution">
    <text evidence="2">The sequence shown here is derived from an EMBL/GenBank/DDBJ whole genome shotgun (WGS) entry which is preliminary data.</text>
</comment>
<evidence type="ECO:0000313" key="2">
    <source>
        <dbReference type="EMBL" id="KAH7146742.1"/>
    </source>
</evidence>
<accession>A0A9P9EWV8</accession>
<dbReference type="OrthoDB" id="10470774at2759"/>
<gene>
    <name evidence="2" type="ORF">B0J13DRAFT_524489</name>
</gene>
<proteinExistence type="predicted"/>
<keyword evidence="3" id="KW-1185">Reference proteome</keyword>
<feature type="transmembrane region" description="Helical" evidence="1">
    <location>
        <begin position="76"/>
        <end position="96"/>
    </location>
</feature>
<dbReference type="Proteomes" id="UP000717696">
    <property type="component" value="Unassembled WGS sequence"/>
</dbReference>
<sequence>MKRLLKVFEPEKQRQSVGFSCGERLSSSFVQGRTCIATGQETAEPRYLQRGRELCRVAFFKANLPTQGLNLCFSRFVFIITVAAFAFTISGVFAGWEAVRIAKDTTALDRMVDRLWLIGERLWLVYEALIWANRLLLVNFCTAPAVRILSHGDRPQSDANKCSILGRTSTTHFALQFYWTKPDGCLVDLAFQLDPLNFNRSLLSPDAADPVPLENGLLSTPGGLATMLLAVITGPLLLGALLIL</sequence>
<organism evidence="2 3">
    <name type="scientific">Dactylonectria estremocensis</name>
    <dbReference type="NCBI Taxonomy" id="1079267"/>
    <lineage>
        <taxon>Eukaryota</taxon>
        <taxon>Fungi</taxon>
        <taxon>Dikarya</taxon>
        <taxon>Ascomycota</taxon>
        <taxon>Pezizomycotina</taxon>
        <taxon>Sordariomycetes</taxon>
        <taxon>Hypocreomycetidae</taxon>
        <taxon>Hypocreales</taxon>
        <taxon>Nectriaceae</taxon>
        <taxon>Dactylonectria</taxon>
    </lineage>
</organism>
<evidence type="ECO:0000313" key="3">
    <source>
        <dbReference type="Proteomes" id="UP000717696"/>
    </source>
</evidence>
<keyword evidence="1" id="KW-0472">Membrane</keyword>
<protein>
    <submittedName>
        <fullName evidence="2">Uncharacterized protein</fullName>
    </submittedName>
</protein>
<name>A0A9P9EWV8_9HYPO</name>
<reference evidence="2" key="1">
    <citation type="journal article" date="2021" name="Nat. Commun.">
        <title>Genetic determinants of endophytism in the Arabidopsis root mycobiome.</title>
        <authorList>
            <person name="Mesny F."/>
            <person name="Miyauchi S."/>
            <person name="Thiergart T."/>
            <person name="Pickel B."/>
            <person name="Atanasova L."/>
            <person name="Karlsson M."/>
            <person name="Huettel B."/>
            <person name="Barry K.W."/>
            <person name="Haridas S."/>
            <person name="Chen C."/>
            <person name="Bauer D."/>
            <person name="Andreopoulos W."/>
            <person name="Pangilinan J."/>
            <person name="LaButti K."/>
            <person name="Riley R."/>
            <person name="Lipzen A."/>
            <person name="Clum A."/>
            <person name="Drula E."/>
            <person name="Henrissat B."/>
            <person name="Kohler A."/>
            <person name="Grigoriev I.V."/>
            <person name="Martin F.M."/>
            <person name="Hacquard S."/>
        </authorList>
    </citation>
    <scope>NUCLEOTIDE SEQUENCE</scope>
    <source>
        <strain evidence="2">MPI-CAGE-AT-0021</strain>
    </source>
</reference>
<keyword evidence="1" id="KW-1133">Transmembrane helix</keyword>
<keyword evidence="1" id="KW-0812">Transmembrane</keyword>
<feature type="transmembrane region" description="Helical" evidence="1">
    <location>
        <begin position="222"/>
        <end position="243"/>
    </location>
</feature>
<dbReference type="EMBL" id="JAGMUU010000008">
    <property type="protein sequence ID" value="KAH7146742.1"/>
    <property type="molecule type" value="Genomic_DNA"/>
</dbReference>
<evidence type="ECO:0000256" key="1">
    <source>
        <dbReference type="SAM" id="Phobius"/>
    </source>
</evidence>